<dbReference type="InterPro" id="IPR056146">
    <property type="entry name" value="DUF7729"/>
</dbReference>
<evidence type="ECO:0000259" key="2">
    <source>
        <dbReference type="Pfam" id="PF24855"/>
    </source>
</evidence>
<feature type="compositionally biased region" description="Polar residues" evidence="1">
    <location>
        <begin position="18"/>
        <end position="27"/>
    </location>
</feature>
<keyword evidence="4" id="KW-1185">Reference proteome</keyword>
<gene>
    <name evidence="3" type="ORF">NEOLEDRAFT_1114189</name>
</gene>
<protein>
    <recommendedName>
        <fullName evidence="2">DUF7729 domain-containing protein</fullName>
    </recommendedName>
</protein>
<dbReference type="EMBL" id="KV425570">
    <property type="protein sequence ID" value="KZT25787.1"/>
    <property type="molecule type" value="Genomic_DNA"/>
</dbReference>
<dbReference type="PANTHER" id="PTHR39460:SF1">
    <property type="entry name" value="C6 TRANSCRIPTION FACTOR"/>
    <property type="match status" value="1"/>
</dbReference>
<evidence type="ECO:0000313" key="3">
    <source>
        <dbReference type="EMBL" id="KZT25787.1"/>
    </source>
</evidence>
<sequence>MFTPPPSPLPFAQKALESSESLPSNGITLAVPPSYPSSRSPSPPSQVHAHQRTSSLRNHEAKLRSGRRTRWTILLVPAVLIIITASTRYLSHPAAFDILSAHRPSNFDSWTSALTDWKFHEHRTKHRRTPDTVPDPLSTVSASTATAVSSSAVTGPLSATFPSTPTASAISLPTIPADPPVLPTPFPQPFDQLEQNFSTQGCQAFFIDMLQAEDLRDCRAFSLLLQNSFAFSEAQSNITEMNAIIWGTCNTPADEDTCVSTMASYLSQMRSQCSKEISNDFSAVTQAVAGLEAYSLMRTVACETDPSTNTYCFIDAISNTNPSDLFFYYLPLGIAVPTSSTPTCDACTQTLMGLYDQAQKNVSALQQTYNDAALFARSTCGSNYVAAVGGANGATRLAGMGRSYTVMVALLGVAVVMSLL</sequence>
<dbReference type="AlphaFoldDB" id="A0A165SWL1"/>
<reference evidence="3 4" key="1">
    <citation type="journal article" date="2016" name="Mol. Biol. Evol.">
        <title>Comparative Genomics of Early-Diverging Mushroom-Forming Fungi Provides Insights into the Origins of Lignocellulose Decay Capabilities.</title>
        <authorList>
            <person name="Nagy L.G."/>
            <person name="Riley R."/>
            <person name="Tritt A."/>
            <person name="Adam C."/>
            <person name="Daum C."/>
            <person name="Floudas D."/>
            <person name="Sun H."/>
            <person name="Yadav J.S."/>
            <person name="Pangilinan J."/>
            <person name="Larsson K.H."/>
            <person name="Matsuura K."/>
            <person name="Barry K."/>
            <person name="Labutti K."/>
            <person name="Kuo R."/>
            <person name="Ohm R.A."/>
            <person name="Bhattacharya S.S."/>
            <person name="Shirouzu T."/>
            <person name="Yoshinaga Y."/>
            <person name="Martin F.M."/>
            <person name="Grigoriev I.V."/>
            <person name="Hibbett D.S."/>
        </authorList>
    </citation>
    <scope>NUCLEOTIDE SEQUENCE [LARGE SCALE GENOMIC DNA]</scope>
    <source>
        <strain evidence="3 4">HHB14362 ss-1</strain>
    </source>
</reference>
<proteinExistence type="predicted"/>
<dbReference type="PANTHER" id="PTHR39460">
    <property type="entry name" value="EXPRESSED PROTEIN"/>
    <property type="match status" value="1"/>
</dbReference>
<organism evidence="3 4">
    <name type="scientific">Neolentinus lepideus HHB14362 ss-1</name>
    <dbReference type="NCBI Taxonomy" id="1314782"/>
    <lineage>
        <taxon>Eukaryota</taxon>
        <taxon>Fungi</taxon>
        <taxon>Dikarya</taxon>
        <taxon>Basidiomycota</taxon>
        <taxon>Agaricomycotina</taxon>
        <taxon>Agaricomycetes</taxon>
        <taxon>Gloeophyllales</taxon>
        <taxon>Gloeophyllaceae</taxon>
        <taxon>Neolentinus</taxon>
    </lineage>
</organism>
<evidence type="ECO:0000313" key="4">
    <source>
        <dbReference type="Proteomes" id="UP000076761"/>
    </source>
</evidence>
<dbReference type="InParanoid" id="A0A165SWL1"/>
<evidence type="ECO:0000256" key="1">
    <source>
        <dbReference type="SAM" id="MobiDB-lite"/>
    </source>
</evidence>
<name>A0A165SWL1_9AGAM</name>
<feature type="domain" description="DUF7729" evidence="2">
    <location>
        <begin position="185"/>
        <end position="386"/>
    </location>
</feature>
<dbReference type="Pfam" id="PF24855">
    <property type="entry name" value="DUF7729"/>
    <property type="match status" value="1"/>
</dbReference>
<dbReference type="Proteomes" id="UP000076761">
    <property type="component" value="Unassembled WGS sequence"/>
</dbReference>
<accession>A0A165SWL1</accession>
<dbReference type="OrthoDB" id="2564812at2759"/>
<feature type="region of interest" description="Disordered" evidence="1">
    <location>
        <begin position="18"/>
        <end position="63"/>
    </location>
</feature>